<dbReference type="RefSeq" id="WP_025435341.1">
    <property type="nucleotide sequence ID" value="NZ_CP007452.1"/>
</dbReference>
<reference evidence="1 2" key="1">
    <citation type="journal article" date="2014" name="Genome Announc.">
        <title>Complete Genome Sequence of Amino Acid-Utilizing Eubacterium acidaminophilum al-2 (DSM 3953).</title>
        <authorList>
            <person name="Poehlein A."/>
            <person name="Andreesen J.R."/>
            <person name="Daniel R."/>
        </authorList>
    </citation>
    <scope>NUCLEOTIDE SEQUENCE [LARGE SCALE GENOMIC DNA]</scope>
    <source>
        <strain evidence="1 2">DSM 3953</strain>
    </source>
</reference>
<evidence type="ECO:0000313" key="1">
    <source>
        <dbReference type="EMBL" id="AHM56330.1"/>
    </source>
</evidence>
<organism evidence="1 2">
    <name type="scientific">Peptoclostridium acidaminophilum DSM 3953</name>
    <dbReference type="NCBI Taxonomy" id="1286171"/>
    <lineage>
        <taxon>Bacteria</taxon>
        <taxon>Bacillati</taxon>
        <taxon>Bacillota</taxon>
        <taxon>Clostridia</taxon>
        <taxon>Peptostreptococcales</taxon>
        <taxon>Peptoclostridiaceae</taxon>
        <taxon>Peptoclostridium</taxon>
    </lineage>
</organism>
<keyword evidence="2" id="KW-1185">Reference proteome</keyword>
<name>W8T631_PEPAC</name>
<dbReference type="AlphaFoldDB" id="W8T631"/>
<dbReference type="Proteomes" id="UP000019591">
    <property type="component" value="Chromosome"/>
</dbReference>
<evidence type="ECO:0000313" key="2">
    <source>
        <dbReference type="Proteomes" id="UP000019591"/>
    </source>
</evidence>
<dbReference type="EMBL" id="CP007452">
    <property type="protein sequence ID" value="AHM56330.1"/>
    <property type="molecule type" value="Genomic_DNA"/>
</dbReference>
<protein>
    <submittedName>
        <fullName evidence="1">Uncharacterized protein</fullName>
    </submittedName>
</protein>
<dbReference type="HOGENOM" id="CLU_2206087_0_0_9"/>
<sequence length="107" mass="12154">MKSVETIASELLSQIEGPLKETTEDDSYVASLDIDESHKIFVRKLYGSDWQNKNEKFRFIVSLVRTDEAGDEILHTSTTKSDSLEGLENAIHYLIDAQFGKDKTKDK</sequence>
<dbReference type="KEGG" id="eac:EAL2_c10320"/>
<proteinExistence type="predicted"/>
<accession>W8T631</accession>
<dbReference type="PATRIC" id="fig|1286171.3.peg.983"/>
<gene>
    <name evidence="1" type="ORF">EAL2_c10320</name>
</gene>